<dbReference type="GO" id="GO:0008832">
    <property type="term" value="F:dGTPase activity"/>
    <property type="evidence" value="ECO:0007669"/>
    <property type="project" value="TreeGrafter"/>
</dbReference>
<dbReference type="WBParaSite" id="Pan_g16237.t1">
    <property type="protein sequence ID" value="Pan_g16237.t1"/>
    <property type="gene ID" value="Pan_g16237"/>
</dbReference>
<evidence type="ECO:0000313" key="1">
    <source>
        <dbReference type="Proteomes" id="UP000492821"/>
    </source>
</evidence>
<dbReference type="Gene3D" id="1.10.3210.10">
    <property type="entry name" value="Hypothetical protein af1432"/>
    <property type="match status" value="1"/>
</dbReference>
<name>A0A7E4V5G5_PANRE</name>
<proteinExistence type="predicted"/>
<organism evidence="1 2">
    <name type="scientific">Panagrellus redivivus</name>
    <name type="common">Microworm</name>
    <dbReference type="NCBI Taxonomy" id="6233"/>
    <lineage>
        <taxon>Eukaryota</taxon>
        <taxon>Metazoa</taxon>
        <taxon>Ecdysozoa</taxon>
        <taxon>Nematoda</taxon>
        <taxon>Chromadorea</taxon>
        <taxon>Rhabditida</taxon>
        <taxon>Tylenchina</taxon>
        <taxon>Panagrolaimomorpha</taxon>
        <taxon>Panagrolaimoidea</taxon>
        <taxon>Panagrolaimidae</taxon>
        <taxon>Panagrellus</taxon>
    </lineage>
</organism>
<protein>
    <submittedName>
        <fullName evidence="2">DUF659 domain-containing protein</fullName>
    </submittedName>
</protein>
<reference evidence="2" key="2">
    <citation type="submission" date="2020-10" db="UniProtKB">
        <authorList>
            <consortium name="WormBaseParasite"/>
        </authorList>
    </citation>
    <scope>IDENTIFICATION</scope>
</reference>
<accession>A0A7E4V5G5</accession>
<dbReference type="PANTHER" id="PTHR11373">
    <property type="entry name" value="DEOXYNUCLEOSIDE TRIPHOSPHATE TRIPHOSPHOHYDROLASE"/>
    <property type="match status" value="1"/>
</dbReference>
<evidence type="ECO:0000313" key="2">
    <source>
        <dbReference type="WBParaSite" id="Pan_g16237.t1"/>
    </source>
</evidence>
<dbReference type="GO" id="GO:0005634">
    <property type="term" value="C:nucleus"/>
    <property type="evidence" value="ECO:0007669"/>
    <property type="project" value="TreeGrafter"/>
</dbReference>
<dbReference type="InterPro" id="IPR050135">
    <property type="entry name" value="dGTPase-like"/>
</dbReference>
<sequence>MEEDYAPPPPCSDDEDGAELQNRRRALTDPVSQLHEFILINDAVHIESITLRRAWKSIVDNPAYQSLRVKRFFGFCSAVYLGAKATVFDHCLGTYHVARKILSSLKLKQKWLIDDVDEYCIEIAALFAHSGRAPYFKAFSKLWGSDYDPKRMAVRMFTHVMENYVKDKLDMFLSPRDVLFIKELLNPPEMKFGTGDTWLMHGRPKEKAFLYEIVVNTDSGLDARFLDYITRSCTTANYGINFNMNTLGRIVNTVLVVTDGSKPTLVYSAAVLRNIQDMFQSSVQMDREVVRHKKVIAFEITLEKALNLAESYNCPGTNNRVPLFRIHEDINAFIRLGDDIISNV</sequence>
<reference evidence="1" key="1">
    <citation type="journal article" date="2013" name="Genetics">
        <title>The draft genome and transcriptome of Panagrellus redivivus are shaped by the harsh demands of a free-living lifestyle.</title>
        <authorList>
            <person name="Srinivasan J."/>
            <person name="Dillman A.R."/>
            <person name="Macchietto M.G."/>
            <person name="Heikkinen L."/>
            <person name="Lakso M."/>
            <person name="Fracchia K.M."/>
            <person name="Antoshechkin I."/>
            <person name="Mortazavi A."/>
            <person name="Wong G."/>
            <person name="Sternberg P.W."/>
        </authorList>
    </citation>
    <scope>NUCLEOTIDE SEQUENCE [LARGE SCALE GENOMIC DNA]</scope>
    <source>
        <strain evidence="1">MT8872</strain>
    </source>
</reference>
<dbReference type="GO" id="GO:0006203">
    <property type="term" value="P:dGTP catabolic process"/>
    <property type="evidence" value="ECO:0007669"/>
    <property type="project" value="TreeGrafter"/>
</dbReference>
<dbReference type="AlphaFoldDB" id="A0A7E4V5G5"/>
<dbReference type="PANTHER" id="PTHR11373:SF4">
    <property type="entry name" value="DEOXYNUCLEOSIDE TRIPHOSPHATE TRIPHOSPHOHYDROLASE SAMHD1"/>
    <property type="match status" value="1"/>
</dbReference>
<dbReference type="Proteomes" id="UP000492821">
    <property type="component" value="Unassembled WGS sequence"/>
</dbReference>
<keyword evidence="1" id="KW-1185">Reference proteome</keyword>
<dbReference type="SUPFAM" id="SSF109604">
    <property type="entry name" value="HD-domain/PDEase-like"/>
    <property type="match status" value="1"/>
</dbReference>